<evidence type="ECO:0000313" key="1">
    <source>
        <dbReference type="EMBL" id="KAG6964749.1"/>
    </source>
</evidence>
<dbReference type="AlphaFoldDB" id="A0A8J5IJJ3"/>
<dbReference type="EMBL" id="JAENGY010000367">
    <property type="protein sequence ID" value="KAG6964749.1"/>
    <property type="molecule type" value="Genomic_DNA"/>
</dbReference>
<comment type="caution">
    <text evidence="1">The sequence shown here is derived from an EMBL/GenBank/DDBJ whole genome shotgun (WGS) entry which is preliminary data.</text>
</comment>
<evidence type="ECO:0000313" key="2">
    <source>
        <dbReference type="Proteomes" id="UP000709295"/>
    </source>
</evidence>
<name>A0A8J5IJJ3_9STRA</name>
<reference evidence="1" key="1">
    <citation type="submission" date="2021-01" db="EMBL/GenBank/DDBJ databases">
        <title>Phytophthora aleatoria, a newly-described species from Pinus radiata is distinct from Phytophthora cactorum isolates based on comparative genomics.</title>
        <authorList>
            <person name="Mcdougal R."/>
            <person name="Panda P."/>
            <person name="Williams N."/>
            <person name="Studholme D.J."/>
        </authorList>
    </citation>
    <scope>NUCLEOTIDE SEQUENCE</scope>
    <source>
        <strain evidence="1">NZFS 4037</strain>
    </source>
</reference>
<organism evidence="1 2">
    <name type="scientific">Phytophthora aleatoria</name>
    <dbReference type="NCBI Taxonomy" id="2496075"/>
    <lineage>
        <taxon>Eukaryota</taxon>
        <taxon>Sar</taxon>
        <taxon>Stramenopiles</taxon>
        <taxon>Oomycota</taxon>
        <taxon>Peronosporomycetes</taxon>
        <taxon>Peronosporales</taxon>
        <taxon>Peronosporaceae</taxon>
        <taxon>Phytophthora</taxon>
    </lineage>
</organism>
<protein>
    <submittedName>
        <fullName evidence="1">Uncharacterized protein</fullName>
    </submittedName>
</protein>
<sequence length="77" mass="8113">MIIKDGKRQEAAQISEEAKVIATAANTTRASVVTEVAVVDIVEEITEAADGAKTEVVVELGPVESVRNVCEATVTEE</sequence>
<keyword evidence="2" id="KW-1185">Reference proteome</keyword>
<dbReference type="Proteomes" id="UP000709295">
    <property type="component" value="Unassembled WGS sequence"/>
</dbReference>
<proteinExistence type="predicted"/>
<accession>A0A8J5IJJ3</accession>
<gene>
    <name evidence="1" type="ORF">JG688_00007563</name>
</gene>